<dbReference type="Proteomes" id="UP000683291">
    <property type="component" value="Chromosome 1"/>
</dbReference>
<reference evidence="2" key="1">
    <citation type="submission" date="2021-04" db="EMBL/GenBank/DDBJ databases">
        <title>Complete genome sequence for Sulfitobacter sp. strain JK7-1.</title>
        <authorList>
            <person name="Park S.-J."/>
        </authorList>
    </citation>
    <scope>NUCLEOTIDE SEQUENCE</scope>
    <source>
        <strain evidence="2">JK7-1</strain>
    </source>
</reference>
<evidence type="ECO:0000313" key="2">
    <source>
        <dbReference type="EMBL" id="QUJ77752.1"/>
    </source>
</evidence>
<organism evidence="2 3">
    <name type="scientific">Sulfitobacter albidus</name>
    <dbReference type="NCBI Taxonomy" id="2829501"/>
    <lineage>
        <taxon>Bacteria</taxon>
        <taxon>Pseudomonadati</taxon>
        <taxon>Pseudomonadota</taxon>
        <taxon>Alphaproteobacteria</taxon>
        <taxon>Rhodobacterales</taxon>
        <taxon>Roseobacteraceae</taxon>
        <taxon>Sulfitobacter</taxon>
    </lineage>
</organism>
<accession>A0A975JFU7</accession>
<feature type="transmembrane region" description="Helical" evidence="1">
    <location>
        <begin position="9"/>
        <end position="27"/>
    </location>
</feature>
<keyword evidence="3" id="KW-1185">Reference proteome</keyword>
<dbReference type="AlphaFoldDB" id="A0A975JFU7"/>
<keyword evidence="1" id="KW-0472">Membrane</keyword>
<dbReference type="KEGG" id="sual:KDD17_07350"/>
<sequence length="61" mass="6534">MIGQLAKETGIAAIGFFALSFVIDLAGETMADRITGTLFFAVVYAILGLGIKLWKRRGGNE</sequence>
<proteinExistence type="predicted"/>
<keyword evidence="1" id="KW-1133">Transmembrane helix</keyword>
<evidence type="ECO:0000313" key="3">
    <source>
        <dbReference type="Proteomes" id="UP000683291"/>
    </source>
</evidence>
<gene>
    <name evidence="2" type="ORF">KDD17_07350</name>
</gene>
<keyword evidence="1" id="KW-0812">Transmembrane</keyword>
<dbReference type="RefSeq" id="WP_212705945.1">
    <property type="nucleotide sequence ID" value="NZ_CP073581.1"/>
</dbReference>
<feature type="transmembrane region" description="Helical" evidence="1">
    <location>
        <begin position="33"/>
        <end position="54"/>
    </location>
</feature>
<name>A0A975JFU7_9RHOB</name>
<dbReference type="EMBL" id="CP073581">
    <property type="protein sequence ID" value="QUJ77752.1"/>
    <property type="molecule type" value="Genomic_DNA"/>
</dbReference>
<evidence type="ECO:0000256" key="1">
    <source>
        <dbReference type="SAM" id="Phobius"/>
    </source>
</evidence>
<protein>
    <submittedName>
        <fullName evidence="2">Uncharacterized protein</fullName>
    </submittedName>
</protein>